<protein>
    <submittedName>
        <fullName evidence="1">Uncharacterized protein</fullName>
    </submittedName>
</protein>
<evidence type="ECO:0000313" key="1">
    <source>
        <dbReference type="EMBL" id="CAB3960326.1"/>
    </source>
</evidence>
<dbReference type="EMBL" id="CABWIL020000001">
    <property type="protein sequence ID" value="CAB3960326.1"/>
    <property type="molecule type" value="Genomic_DNA"/>
</dbReference>
<reference evidence="1 2" key="1">
    <citation type="submission" date="2020-04" db="EMBL/GenBank/DDBJ databases">
        <authorList>
            <person name="Depoorter E."/>
        </authorList>
    </citation>
    <scope>NUCLEOTIDE SEQUENCE [LARGE SCALE GENOMIC DNA]</scope>
    <source>
        <strain evidence="1 2">BCC0217</strain>
    </source>
</reference>
<gene>
    <name evidence="1" type="ORF">BLA3211_00064</name>
</gene>
<sequence length="81" mass="9040">MQADRFEWRHAWHGMEAILFMRLAHDKRLIFVPGMRKTHVTRRIGRSRLSGKAAAARAGAGQPVVGKDFQAGLDADGRGSR</sequence>
<evidence type="ECO:0000313" key="2">
    <source>
        <dbReference type="Proteomes" id="UP000494301"/>
    </source>
</evidence>
<organism evidence="1 2">
    <name type="scientific">Burkholderia aenigmatica</name>
    <dbReference type="NCBI Taxonomy" id="2015348"/>
    <lineage>
        <taxon>Bacteria</taxon>
        <taxon>Pseudomonadati</taxon>
        <taxon>Pseudomonadota</taxon>
        <taxon>Betaproteobacteria</taxon>
        <taxon>Burkholderiales</taxon>
        <taxon>Burkholderiaceae</taxon>
        <taxon>Burkholderia</taxon>
        <taxon>Burkholderia cepacia complex</taxon>
    </lineage>
</organism>
<dbReference type="Proteomes" id="UP000494301">
    <property type="component" value="Unassembled WGS sequence"/>
</dbReference>
<name>A0A6J5IJG5_9BURK</name>
<dbReference type="AlphaFoldDB" id="A0A6J5IJG5"/>
<accession>A0A6J5IJG5</accession>
<proteinExistence type="predicted"/>